<evidence type="ECO:0000256" key="1">
    <source>
        <dbReference type="SAM" id="SignalP"/>
    </source>
</evidence>
<dbReference type="Proteomes" id="UP001176961">
    <property type="component" value="Unassembled WGS sequence"/>
</dbReference>
<organism evidence="2 3">
    <name type="scientific">Cylicocyclus nassatus</name>
    <name type="common">Nematode worm</name>
    <dbReference type="NCBI Taxonomy" id="53992"/>
    <lineage>
        <taxon>Eukaryota</taxon>
        <taxon>Metazoa</taxon>
        <taxon>Ecdysozoa</taxon>
        <taxon>Nematoda</taxon>
        <taxon>Chromadorea</taxon>
        <taxon>Rhabditida</taxon>
        <taxon>Rhabditina</taxon>
        <taxon>Rhabditomorpha</taxon>
        <taxon>Strongyloidea</taxon>
        <taxon>Strongylidae</taxon>
        <taxon>Cylicocyclus</taxon>
    </lineage>
</organism>
<evidence type="ECO:0000313" key="3">
    <source>
        <dbReference type="Proteomes" id="UP001176961"/>
    </source>
</evidence>
<dbReference type="AlphaFoldDB" id="A0AA36DMK3"/>
<reference evidence="2" key="1">
    <citation type="submission" date="2023-07" db="EMBL/GenBank/DDBJ databases">
        <authorList>
            <consortium name="CYATHOMIX"/>
        </authorList>
    </citation>
    <scope>NUCLEOTIDE SEQUENCE</scope>
    <source>
        <strain evidence="2">N/A</strain>
    </source>
</reference>
<evidence type="ECO:0000313" key="2">
    <source>
        <dbReference type="EMBL" id="CAJ0590358.1"/>
    </source>
</evidence>
<name>A0AA36DMK3_CYLNA</name>
<keyword evidence="1" id="KW-0732">Signal</keyword>
<feature type="chain" id="PRO_5041272661" evidence="1">
    <location>
        <begin position="20"/>
        <end position="154"/>
    </location>
</feature>
<gene>
    <name evidence="2" type="ORF">CYNAS_LOCUS2341</name>
</gene>
<comment type="caution">
    <text evidence="2">The sequence shown here is derived from an EMBL/GenBank/DDBJ whole genome shotgun (WGS) entry which is preliminary data.</text>
</comment>
<dbReference type="EMBL" id="CATQJL010000001">
    <property type="protein sequence ID" value="CAJ0590358.1"/>
    <property type="molecule type" value="Genomic_DNA"/>
</dbReference>
<sequence>MKGFTHFVVLAMFAVYAQGFIYEKKPGKQSELCQKYLEFTQTIAKGLSIRENSKVVYPQKSRRYLAYSCDSIYEAFLSLGENSTIFNFKKKKLTVVYRTCSTMAKLKSGAYKETDANLKNVSSVQNVVKKLVCARWLGDWLTSKLRLSSMYEFT</sequence>
<keyword evidence="3" id="KW-1185">Reference proteome</keyword>
<protein>
    <submittedName>
        <fullName evidence="2">Uncharacterized protein</fullName>
    </submittedName>
</protein>
<accession>A0AA36DMK3</accession>
<feature type="signal peptide" evidence="1">
    <location>
        <begin position="1"/>
        <end position="19"/>
    </location>
</feature>
<proteinExistence type="predicted"/>